<evidence type="ECO:0000259" key="2">
    <source>
        <dbReference type="Pfam" id="PF22725"/>
    </source>
</evidence>
<accession>A0A6B1DPT6</accession>
<reference evidence="3" key="1">
    <citation type="submission" date="2019-09" db="EMBL/GenBank/DDBJ databases">
        <title>Characterisation of the sponge microbiome using genome-centric metagenomics.</title>
        <authorList>
            <person name="Engelberts J.P."/>
            <person name="Robbins S.J."/>
            <person name="De Goeij J.M."/>
            <person name="Aranda M."/>
            <person name="Bell S.C."/>
            <person name="Webster N.S."/>
        </authorList>
    </citation>
    <scope>NUCLEOTIDE SEQUENCE</scope>
    <source>
        <strain evidence="3">SB0662_bin_9</strain>
    </source>
</reference>
<sequence length="334" mass="36608">MKAMTLRIGLCSLDHLHAMSYLACLAEVPDVELAGIWDDDRELRETTTQRFGTQACASLQDLLDRDLDGVIVCSANARHREHVEAAAQQTPYILCEKPIATSAADGQAMIDVCQAAGAKLQIAFPVRFAPAVAEAKRMLDANRLGRVYSAACTNQGFNPGRWFVDPEQSGGGAVIDHTVHVIDLLRWFWDTEVVEVYAEIGHGFFRPDLDIDDAGLLSFRLANGVYGTLDTSWSRPEGHHSWGNVILELVGSEGVLSVDAFRPHLDVTAGTPRRSYWHPWGRSPDHGLIDDFADMIRTGREPSIRGHDGLQALRVALAAYESSQTGQPVALDHG</sequence>
<dbReference type="Gene3D" id="3.40.50.720">
    <property type="entry name" value="NAD(P)-binding Rossmann-like Domain"/>
    <property type="match status" value="1"/>
</dbReference>
<dbReference type="PANTHER" id="PTHR43377">
    <property type="entry name" value="BILIVERDIN REDUCTASE A"/>
    <property type="match status" value="1"/>
</dbReference>
<dbReference type="InterPro" id="IPR055170">
    <property type="entry name" value="GFO_IDH_MocA-like_dom"/>
</dbReference>
<comment type="caution">
    <text evidence="3">The sequence shown here is derived from an EMBL/GenBank/DDBJ whole genome shotgun (WGS) entry which is preliminary data.</text>
</comment>
<evidence type="ECO:0000313" key="3">
    <source>
        <dbReference type="EMBL" id="MYD88843.1"/>
    </source>
</evidence>
<organism evidence="3">
    <name type="scientific">Caldilineaceae bacterium SB0662_bin_9</name>
    <dbReference type="NCBI Taxonomy" id="2605258"/>
    <lineage>
        <taxon>Bacteria</taxon>
        <taxon>Bacillati</taxon>
        <taxon>Chloroflexota</taxon>
        <taxon>Caldilineae</taxon>
        <taxon>Caldilineales</taxon>
        <taxon>Caldilineaceae</taxon>
    </lineage>
</organism>
<dbReference type="Pfam" id="PF01408">
    <property type="entry name" value="GFO_IDH_MocA"/>
    <property type="match status" value="1"/>
</dbReference>
<protein>
    <submittedName>
        <fullName evidence="3">Gfo/Idh/MocA family oxidoreductase</fullName>
    </submittedName>
</protein>
<feature type="domain" description="GFO/IDH/MocA-like oxidoreductase" evidence="2">
    <location>
        <begin position="133"/>
        <end position="256"/>
    </location>
</feature>
<evidence type="ECO:0000259" key="1">
    <source>
        <dbReference type="Pfam" id="PF01408"/>
    </source>
</evidence>
<dbReference type="SUPFAM" id="SSF55347">
    <property type="entry name" value="Glyceraldehyde-3-phosphate dehydrogenase-like, C-terminal domain"/>
    <property type="match status" value="1"/>
</dbReference>
<dbReference type="InterPro" id="IPR051450">
    <property type="entry name" value="Gfo/Idh/MocA_Oxidoreductases"/>
</dbReference>
<dbReference type="SUPFAM" id="SSF51735">
    <property type="entry name" value="NAD(P)-binding Rossmann-fold domains"/>
    <property type="match status" value="1"/>
</dbReference>
<dbReference type="Pfam" id="PF22725">
    <property type="entry name" value="GFO_IDH_MocA_C3"/>
    <property type="match status" value="1"/>
</dbReference>
<feature type="domain" description="Gfo/Idh/MocA-like oxidoreductase N-terminal" evidence="1">
    <location>
        <begin position="23"/>
        <end position="123"/>
    </location>
</feature>
<name>A0A6B1DPT6_9CHLR</name>
<dbReference type="EMBL" id="VXPY01000007">
    <property type="protein sequence ID" value="MYD88843.1"/>
    <property type="molecule type" value="Genomic_DNA"/>
</dbReference>
<dbReference type="GO" id="GO:0000166">
    <property type="term" value="F:nucleotide binding"/>
    <property type="evidence" value="ECO:0007669"/>
    <property type="project" value="InterPro"/>
</dbReference>
<gene>
    <name evidence="3" type="ORF">F4Y08_00675</name>
</gene>
<dbReference type="PANTHER" id="PTHR43377:SF1">
    <property type="entry name" value="BILIVERDIN REDUCTASE A"/>
    <property type="match status" value="1"/>
</dbReference>
<dbReference type="AlphaFoldDB" id="A0A6B1DPT6"/>
<dbReference type="InterPro" id="IPR000683">
    <property type="entry name" value="Gfo/Idh/MocA-like_OxRdtase_N"/>
</dbReference>
<dbReference type="Gene3D" id="3.30.360.10">
    <property type="entry name" value="Dihydrodipicolinate Reductase, domain 2"/>
    <property type="match status" value="1"/>
</dbReference>
<proteinExistence type="predicted"/>
<dbReference type="InterPro" id="IPR036291">
    <property type="entry name" value="NAD(P)-bd_dom_sf"/>
</dbReference>